<sequence length="360" mass="39813">MLFSTLCIITPGLLYVLPRCPTAIPVVNNTPAAYNTSNSWRALQYCKAAYCPVDTVMNWSCGDACSNATADFHIFNIYENASTSNMGFSGMDHMAEKIVVVFRGTANTANWIQDLDFWAMPYPSVACGDLCTVHRGFYKAYSSIREQVMEDVQTMHARYPTYGLFVTGHSLGGAIAVLCAIELATWHLPWSIQLPESNVSAGATGAIASAKSNPAHLMPVELYTFGEPRVGNVYFTNWSTSILSQERQFRVTHAQDPVPHLPPRSWGYVHVPQEHWYPADDSVYVQCVDSGDAEDPACSNSVYATTVSDHLLYLSTCTRCTCDQETMDEIHNYTLSPDIKTILGLEYLIDNPQPNDVEAG</sequence>
<dbReference type="Pfam" id="PF01764">
    <property type="entry name" value="Lipase_3"/>
    <property type="match status" value="1"/>
</dbReference>
<dbReference type="EMBL" id="LJSK01000063">
    <property type="protein sequence ID" value="KPI88074.1"/>
    <property type="molecule type" value="Genomic_DNA"/>
</dbReference>
<organism evidence="3 4">
    <name type="scientific">Leptomonas seymouri</name>
    <dbReference type="NCBI Taxonomy" id="5684"/>
    <lineage>
        <taxon>Eukaryota</taxon>
        <taxon>Discoba</taxon>
        <taxon>Euglenozoa</taxon>
        <taxon>Kinetoplastea</taxon>
        <taxon>Metakinetoplastina</taxon>
        <taxon>Trypanosomatida</taxon>
        <taxon>Trypanosomatidae</taxon>
        <taxon>Leishmaniinae</taxon>
        <taxon>Leptomonas</taxon>
    </lineage>
</organism>
<dbReference type="PANTHER" id="PTHR45856">
    <property type="entry name" value="ALPHA/BETA-HYDROLASES SUPERFAMILY PROTEIN"/>
    <property type="match status" value="1"/>
</dbReference>
<evidence type="ECO:0000256" key="1">
    <source>
        <dbReference type="SAM" id="SignalP"/>
    </source>
</evidence>
<accession>A0A0N1I0D0</accession>
<name>A0A0N1I0D0_LEPSE</name>
<dbReference type="VEuPathDB" id="TriTrypDB:Lsey_0063_0220"/>
<keyword evidence="4" id="KW-1185">Reference proteome</keyword>
<proteinExistence type="predicted"/>
<dbReference type="GO" id="GO:0006629">
    <property type="term" value="P:lipid metabolic process"/>
    <property type="evidence" value="ECO:0007669"/>
    <property type="project" value="InterPro"/>
</dbReference>
<dbReference type="InterPro" id="IPR051218">
    <property type="entry name" value="Sec_MonoDiacylglyc_Lipase"/>
</dbReference>
<feature type="chain" id="PRO_5005873620" evidence="1">
    <location>
        <begin position="19"/>
        <end position="360"/>
    </location>
</feature>
<feature type="signal peptide" evidence="1">
    <location>
        <begin position="1"/>
        <end position="18"/>
    </location>
</feature>
<dbReference type="OMA" id="CTRCECT"/>
<reference evidence="3 4" key="1">
    <citation type="journal article" date="2015" name="PLoS Pathog.">
        <title>Leptomonas seymouri: Adaptations to the Dixenous Life Cycle Analyzed by Genome Sequencing, Transcriptome Profiling and Co-infection with Leishmania donovani.</title>
        <authorList>
            <person name="Kraeva N."/>
            <person name="Butenko A."/>
            <person name="Hlavacova J."/>
            <person name="Kostygov A."/>
            <person name="Myskova J."/>
            <person name="Grybchuk D."/>
            <person name="Lestinova T."/>
            <person name="Votypka J."/>
            <person name="Volf P."/>
            <person name="Opperdoes F."/>
            <person name="Flegontov P."/>
            <person name="Lukes J."/>
            <person name="Yurchenko V."/>
        </authorList>
    </citation>
    <scope>NUCLEOTIDE SEQUENCE [LARGE SCALE GENOMIC DNA]</scope>
    <source>
        <strain evidence="3 4">ATCC 30220</strain>
    </source>
</reference>
<dbReference type="InterPro" id="IPR029058">
    <property type="entry name" value="AB_hydrolase_fold"/>
</dbReference>
<keyword evidence="1" id="KW-0732">Signal</keyword>
<dbReference type="AlphaFoldDB" id="A0A0N1I0D0"/>
<comment type="caution">
    <text evidence="3">The sequence shown here is derived from an EMBL/GenBank/DDBJ whole genome shotgun (WGS) entry which is preliminary data.</text>
</comment>
<dbReference type="InterPro" id="IPR002921">
    <property type="entry name" value="Fungal_lipase-type"/>
</dbReference>
<dbReference type="Gene3D" id="3.40.50.1820">
    <property type="entry name" value="alpha/beta hydrolase"/>
    <property type="match status" value="1"/>
</dbReference>
<dbReference type="PANTHER" id="PTHR45856:SF25">
    <property type="entry name" value="FUNGAL LIPASE-LIKE DOMAIN-CONTAINING PROTEIN"/>
    <property type="match status" value="1"/>
</dbReference>
<feature type="domain" description="Fungal lipase-type" evidence="2">
    <location>
        <begin position="99"/>
        <end position="264"/>
    </location>
</feature>
<protein>
    <submittedName>
        <fullName evidence="3">Putative lipase</fullName>
    </submittedName>
</protein>
<evidence type="ECO:0000313" key="3">
    <source>
        <dbReference type="EMBL" id="KPI88074.1"/>
    </source>
</evidence>
<gene>
    <name evidence="3" type="ORF">ABL78_2850</name>
</gene>
<dbReference type="CDD" id="cd00519">
    <property type="entry name" value="Lipase_3"/>
    <property type="match status" value="1"/>
</dbReference>
<dbReference type="OrthoDB" id="345705at2759"/>
<evidence type="ECO:0000313" key="4">
    <source>
        <dbReference type="Proteomes" id="UP000038009"/>
    </source>
</evidence>
<evidence type="ECO:0000259" key="2">
    <source>
        <dbReference type="Pfam" id="PF01764"/>
    </source>
</evidence>
<dbReference type="Proteomes" id="UP000038009">
    <property type="component" value="Unassembled WGS sequence"/>
</dbReference>
<dbReference type="SUPFAM" id="SSF53474">
    <property type="entry name" value="alpha/beta-Hydrolases"/>
    <property type="match status" value="1"/>
</dbReference>